<keyword evidence="6" id="KW-0175">Coiled coil</keyword>
<dbReference type="Pfam" id="PF00350">
    <property type="entry name" value="Dynamin_N"/>
    <property type="match status" value="2"/>
</dbReference>
<proteinExistence type="predicted"/>
<sequence length="1172" mass="135757">MTTVQTSAHTIKQLYTFLVEEGLTEQAEKVLDIYEKDIEQTFIIGFAGHFSAGKSSLINYLAGTDVLPSSPIPTSANIVRLQKGEEMAVAYNQEKRPIAKEASRDLERLQALCKDNRQIASLSIYKSDVDFPESIMFIDTPGVDSTDDMDRTITEGSLHIVDHLYYVVDYNHVQSEVNSSFLTELENQGIPYTLVINQMDKHQEEEVTFDDFSSSVRVWLNGYELHPQDIFYTSMHQEHLNRLEGNALLGEDVKERIRERDGENHIQSVLKECEQALRQKYDIDAYEAELEAYSTSSLEEAGERIETIKHNFMEKKNSLEEQYKKRVRGFLKNAYITPAVLRDDAQQYLESMQPNFKKGLIFTKDKTSEERKRRLDVFYENLSAILEKNLEWPLRDRMRELADTHSLTDEHLEKRIQQFHVQVPEQLLEDVIASGANVTGEYVLRYMEDLSKDILKMYQQETEDIYKQMKEQLDAQQENELALSGDEEEELNEKQRVEEQLNGQKEKWEEKRKLLYRVHDGEIEQDEQQAEAALAARKETDFENDLELEYDQRLQKEEQPEEAGSGPSGSKTEIRRKAEEVLPVLQDYEFLESYARSIKEKLSRVDHQQFTVALFGAFSAGKSSFINALLGGDYLPTSPNPTTASINRVVPPEDNHPNETATVHFLTEKELIESFDFLDVSGPEEILRTKTDELETRKRTMVQAFQNGYEELKGHIGSRLEVSQKEFVTYVRDESHSVFVKAIDFYVDSVYAREGITFVDTPGADSVNDRHTDVSFGYIKEADAILFLTYYNHAFTKADAGFLRQLGRVKDSFAVDKMFFIINASDLAQSEEDLQSVRSYIESQLTFYGIRNPRMHAVSSLKARQGEKEESNLPAFERDFRTFIHEDLQAMVFQSVHSDLEETVEVTSQLLDFAAGNEEEQKRQLDKWEEEERRISEILLEEKGKKEAPAVGQKVDKQFHYLEERQILQLSDFFKEEINPGYIQGEKSEIKPQLVRALDRLLNRYEKELLDEVRAISLRMESFVGDLLRERSRKTVEQVKAVTDSRPFKEEKEEVSVETPSFTVEIEETAEDLDISLQRYSSAKQLFEGNRKEELREEVKEQLPGIFGKVLTPVEESFAEYYKEAYLDAVSELMDRYEEKVKEYYRKLRNNGEDAVSTEELQELKEKLTSSI</sequence>
<evidence type="ECO:0000256" key="5">
    <source>
        <dbReference type="ARBA" id="ARBA00023136"/>
    </source>
</evidence>
<evidence type="ECO:0000256" key="1">
    <source>
        <dbReference type="ARBA" id="ARBA00004370"/>
    </source>
</evidence>
<dbReference type="SUPFAM" id="SSF52540">
    <property type="entry name" value="P-loop containing nucleoside triphosphate hydrolases"/>
    <property type="match status" value="2"/>
</dbReference>
<gene>
    <name evidence="9" type="ORF">SAMN04488081_0007</name>
</gene>
<dbReference type="InterPro" id="IPR027417">
    <property type="entry name" value="P-loop_NTPase"/>
</dbReference>
<feature type="domain" description="Dynamin N-terminal" evidence="8">
    <location>
        <begin position="44"/>
        <end position="199"/>
    </location>
</feature>
<feature type="compositionally biased region" description="Basic and acidic residues" evidence="7">
    <location>
        <begin position="492"/>
        <end position="503"/>
    </location>
</feature>
<evidence type="ECO:0000256" key="7">
    <source>
        <dbReference type="SAM" id="MobiDB-lite"/>
    </source>
</evidence>
<organism evidence="9 10">
    <name type="scientific">Salimicrobium album</name>
    <dbReference type="NCBI Taxonomy" id="50717"/>
    <lineage>
        <taxon>Bacteria</taxon>
        <taxon>Bacillati</taxon>
        <taxon>Bacillota</taxon>
        <taxon>Bacilli</taxon>
        <taxon>Bacillales</taxon>
        <taxon>Bacillaceae</taxon>
        <taxon>Salimicrobium</taxon>
    </lineage>
</organism>
<keyword evidence="10" id="KW-1185">Reference proteome</keyword>
<feature type="domain" description="Dynamin N-terminal" evidence="8">
    <location>
        <begin position="612"/>
        <end position="823"/>
    </location>
</feature>
<dbReference type="InterPro" id="IPR045063">
    <property type="entry name" value="Dynamin_N"/>
</dbReference>
<feature type="region of interest" description="Disordered" evidence="7">
    <location>
        <begin position="553"/>
        <end position="574"/>
    </location>
</feature>
<evidence type="ECO:0000313" key="10">
    <source>
        <dbReference type="Proteomes" id="UP000198647"/>
    </source>
</evidence>
<dbReference type="Gene3D" id="3.40.50.300">
    <property type="entry name" value="P-loop containing nucleotide triphosphate hydrolases"/>
    <property type="match status" value="2"/>
</dbReference>
<dbReference type="EMBL" id="FNOS01000001">
    <property type="protein sequence ID" value="SDX27230.1"/>
    <property type="molecule type" value="Genomic_DNA"/>
</dbReference>
<keyword evidence="2" id="KW-0547">Nucleotide-binding</keyword>
<comment type="caution">
    <text evidence="9">The sequence shown here is derived from an EMBL/GenBank/DDBJ whole genome shotgun (WGS) entry which is preliminary data.</text>
</comment>
<dbReference type="CDD" id="cd09912">
    <property type="entry name" value="DLP_2"/>
    <property type="match status" value="1"/>
</dbReference>
<keyword evidence="4" id="KW-0342">GTP-binding</keyword>
<evidence type="ECO:0000256" key="2">
    <source>
        <dbReference type="ARBA" id="ARBA00022741"/>
    </source>
</evidence>
<keyword evidence="3" id="KW-0378">Hydrolase</keyword>
<protein>
    <submittedName>
        <fullName evidence="9">Small GTP-binding protein domain-containing protein</fullName>
    </submittedName>
</protein>
<accession>A0A1H3ABZ8</accession>
<feature type="coiled-coil region" evidence="6">
    <location>
        <begin position="911"/>
        <end position="938"/>
    </location>
</feature>
<evidence type="ECO:0000313" key="9">
    <source>
        <dbReference type="EMBL" id="SDX27230.1"/>
    </source>
</evidence>
<feature type="coiled-coil region" evidence="6">
    <location>
        <begin position="1127"/>
        <end position="1154"/>
    </location>
</feature>
<evidence type="ECO:0000259" key="8">
    <source>
        <dbReference type="Pfam" id="PF00350"/>
    </source>
</evidence>
<evidence type="ECO:0000256" key="4">
    <source>
        <dbReference type="ARBA" id="ARBA00023134"/>
    </source>
</evidence>
<reference evidence="9 10" key="1">
    <citation type="submission" date="2016-10" db="EMBL/GenBank/DDBJ databases">
        <authorList>
            <person name="Varghese N."/>
            <person name="Submissions S."/>
        </authorList>
    </citation>
    <scope>NUCLEOTIDE SEQUENCE [LARGE SCALE GENOMIC DNA]</scope>
    <source>
        <strain evidence="9 10">DSM 20748</strain>
    </source>
</reference>
<name>A0A1H3ABZ8_9BACI</name>
<evidence type="ECO:0000256" key="6">
    <source>
        <dbReference type="SAM" id="Coils"/>
    </source>
</evidence>
<dbReference type="InterPro" id="IPR027094">
    <property type="entry name" value="Mitofusin_fam"/>
</dbReference>
<keyword evidence="5" id="KW-0472">Membrane</keyword>
<dbReference type="PANTHER" id="PTHR10465:SF0">
    <property type="entry name" value="SARCALUMENIN"/>
    <property type="match status" value="1"/>
</dbReference>
<dbReference type="RefSeq" id="WP_093104686.1">
    <property type="nucleotide sequence ID" value="NZ_FNOS01000001.1"/>
</dbReference>
<dbReference type="Proteomes" id="UP000198647">
    <property type="component" value="Unassembled WGS sequence"/>
</dbReference>
<comment type="subcellular location">
    <subcellularLocation>
        <location evidence="1">Membrane</location>
    </subcellularLocation>
</comment>
<feature type="region of interest" description="Disordered" evidence="7">
    <location>
        <begin position="476"/>
        <end position="503"/>
    </location>
</feature>
<evidence type="ECO:0000256" key="3">
    <source>
        <dbReference type="ARBA" id="ARBA00022801"/>
    </source>
</evidence>
<dbReference type="PANTHER" id="PTHR10465">
    <property type="entry name" value="TRANSMEMBRANE GTPASE FZO1"/>
    <property type="match status" value="1"/>
</dbReference>